<reference evidence="1 2" key="1">
    <citation type="journal article" date="2024" name="Chem. Sci.">
        <title>Discovery of megapolipeptins by genome mining of a Burkholderiales bacteria collection.</title>
        <authorList>
            <person name="Paulo B.S."/>
            <person name="Recchia M.J.J."/>
            <person name="Lee S."/>
            <person name="Fergusson C.H."/>
            <person name="Romanowski S.B."/>
            <person name="Hernandez A."/>
            <person name="Krull N."/>
            <person name="Liu D.Y."/>
            <person name="Cavanagh H."/>
            <person name="Bos A."/>
            <person name="Gray C.A."/>
            <person name="Murphy B.T."/>
            <person name="Linington R.G."/>
            <person name="Eustaquio A.S."/>
        </authorList>
    </citation>
    <scope>NUCLEOTIDE SEQUENCE [LARGE SCALE GENOMIC DNA]</scope>
    <source>
        <strain evidence="1 2">RL18-126-BIB-B</strain>
    </source>
</reference>
<accession>A0ACC7NC05</accession>
<protein>
    <submittedName>
        <fullName evidence="1">Uncharacterized protein</fullName>
    </submittedName>
</protein>
<keyword evidence="2" id="KW-1185">Reference proteome</keyword>
<evidence type="ECO:0000313" key="1">
    <source>
        <dbReference type="EMBL" id="MFM0104250.1"/>
    </source>
</evidence>
<sequence length="307" mass="34005">RNERLKIIAAVAMCESRADPFGAMNDDQEFVGRKNGKHGAETSYSRIVHIGLSYGVIQFTQDGGSLGRVLKKCSEKNHAKFVETFGDNFHQLLTLTNAGIDVPGVNYTSGLDYWHSISKTKDGLDISAKASANSLPVNMEIRGRRVQPIAVTIGGQRQDIWKGKWKQRFKNAAQVVDFQEAQLIFAVEHYLNPTLSYCKDNNVRSALGIAFAVACQVRGVNPCLLSEAAKKKGLKVPFESEADEKAAVTAVSKGEIKNYSVIHKGLTKIVDVNGEEIKRAGRLIKDETGFLAEDLYWVDSYKETYDR</sequence>
<dbReference type="Proteomes" id="UP001629235">
    <property type="component" value="Unassembled WGS sequence"/>
</dbReference>
<proteinExistence type="predicted"/>
<name>A0ACC7NC05_9BURK</name>
<feature type="non-terminal residue" evidence="1">
    <location>
        <position position="1"/>
    </location>
</feature>
<evidence type="ECO:0000313" key="2">
    <source>
        <dbReference type="Proteomes" id="UP001629235"/>
    </source>
</evidence>
<gene>
    <name evidence="1" type="ORF">PQR01_12350</name>
</gene>
<dbReference type="EMBL" id="JAQQDW010000019">
    <property type="protein sequence ID" value="MFM0104250.1"/>
    <property type="molecule type" value="Genomic_DNA"/>
</dbReference>
<comment type="caution">
    <text evidence="1">The sequence shown here is derived from an EMBL/GenBank/DDBJ whole genome shotgun (WGS) entry which is preliminary data.</text>
</comment>
<organism evidence="1 2">
    <name type="scientific">Paraburkholderia rhynchosiae</name>
    <dbReference type="NCBI Taxonomy" id="487049"/>
    <lineage>
        <taxon>Bacteria</taxon>
        <taxon>Pseudomonadati</taxon>
        <taxon>Pseudomonadota</taxon>
        <taxon>Betaproteobacteria</taxon>
        <taxon>Burkholderiales</taxon>
        <taxon>Burkholderiaceae</taxon>
        <taxon>Paraburkholderia</taxon>
    </lineage>
</organism>